<dbReference type="InterPro" id="IPR015919">
    <property type="entry name" value="Cadherin-like_sf"/>
</dbReference>
<reference evidence="3" key="1">
    <citation type="submission" date="2022-08" db="UniProtKB">
        <authorList>
            <consortium name="EnsemblMetazoa"/>
        </authorList>
    </citation>
    <scope>IDENTIFICATION</scope>
    <source>
        <strain evidence="3">05x7-T-G4-1.051#20</strain>
    </source>
</reference>
<dbReference type="GO" id="GO:0007156">
    <property type="term" value="P:homophilic cell adhesion via plasma membrane adhesion molecules"/>
    <property type="evidence" value="ECO:0007669"/>
    <property type="project" value="InterPro"/>
</dbReference>
<keyword evidence="4" id="KW-1185">Reference proteome</keyword>
<dbReference type="Proteomes" id="UP000005408">
    <property type="component" value="Unassembled WGS sequence"/>
</dbReference>
<dbReference type="GO" id="GO:0016020">
    <property type="term" value="C:membrane"/>
    <property type="evidence" value="ECO:0007669"/>
    <property type="project" value="InterPro"/>
</dbReference>
<organism evidence="3 4">
    <name type="scientific">Magallana gigas</name>
    <name type="common">Pacific oyster</name>
    <name type="synonym">Crassostrea gigas</name>
    <dbReference type="NCBI Taxonomy" id="29159"/>
    <lineage>
        <taxon>Eukaryota</taxon>
        <taxon>Metazoa</taxon>
        <taxon>Spiralia</taxon>
        <taxon>Lophotrochozoa</taxon>
        <taxon>Mollusca</taxon>
        <taxon>Bivalvia</taxon>
        <taxon>Autobranchia</taxon>
        <taxon>Pteriomorphia</taxon>
        <taxon>Ostreida</taxon>
        <taxon>Ostreoidea</taxon>
        <taxon>Ostreidae</taxon>
        <taxon>Magallana</taxon>
    </lineage>
</organism>
<dbReference type="AlphaFoldDB" id="A0A8W8KRX9"/>
<dbReference type="EnsemblMetazoa" id="G24787.2">
    <property type="protein sequence ID" value="G24787.2:cds"/>
    <property type="gene ID" value="G24787"/>
</dbReference>
<keyword evidence="1" id="KW-0106">Calcium</keyword>
<dbReference type="CDD" id="cd11304">
    <property type="entry name" value="Cadherin_repeat"/>
    <property type="match status" value="1"/>
</dbReference>
<evidence type="ECO:0000259" key="2">
    <source>
        <dbReference type="PROSITE" id="PS50268"/>
    </source>
</evidence>
<dbReference type="GO" id="GO:0005509">
    <property type="term" value="F:calcium ion binding"/>
    <property type="evidence" value="ECO:0007669"/>
    <property type="project" value="UniProtKB-UniRule"/>
</dbReference>
<accession>A0A8W8KRX9</accession>
<feature type="domain" description="Cadherin" evidence="2">
    <location>
        <begin position="1"/>
        <end position="98"/>
    </location>
</feature>
<protein>
    <recommendedName>
        <fullName evidence="2">Cadherin domain-containing protein</fullName>
    </recommendedName>
</protein>
<evidence type="ECO:0000256" key="1">
    <source>
        <dbReference type="PROSITE-ProRule" id="PRU00043"/>
    </source>
</evidence>
<dbReference type="PROSITE" id="PS50268">
    <property type="entry name" value="CADHERIN_2"/>
    <property type="match status" value="1"/>
</dbReference>
<dbReference type="Gene3D" id="2.60.40.60">
    <property type="entry name" value="Cadherins"/>
    <property type="match status" value="1"/>
</dbReference>
<sequence length="174" mass="19595">MVTSYTVVIDDAADLFTPVITVSVKDNDDNSTLRVSMETESIYFKFNDTSYKVYTVNWLRVGHYSLLIEATDPCGQSALAQVFITVVDKNPTTTQEMFLGKPGNHCLEGGAASITGTLCYLLGEHFPICLHSVEKGTKFPSLLEFVTSYSLFKKRKVLVVTIHLIWNWWQPILF</sequence>
<evidence type="ECO:0000313" key="3">
    <source>
        <dbReference type="EnsemblMetazoa" id="G24787.2:cds"/>
    </source>
</evidence>
<evidence type="ECO:0000313" key="4">
    <source>
        <dbReference type="Proteomes" id="UP000005408"/>
    </source>
</evidence>
<name>A0A8W8KRX9_MAGGI</name>
<dbReference type="SUPFAM" id="SSF49313">
    <property type="entry name" value="Cadherin-like"/>
    <property type="match status" value="1"/>
</dbReference>
<proteinExistence type="predicted"/>
<dbReference type="InterPro" id="IPR002126">
    <property type="entry name" value="Cadherin-like_dom"/>
</dbReference>